<dbReference type="InterPro" id="IPR008780">
    <property type="entry name" value="Plasmodium_Vir"/>
</dbReference>
<evidence type="ECO:0000313" key="2">
    <source>
        <dbReference type="EMBL" id="SBT02805.1"/>
    </source>
</evidence>
<dbReference type="EMBL" id="FLQV01003764">
    <property type="protein sequence ID" value="SBT02805.1"/>
    <property type="molecule type" value="Genomic_DNA"/>
</dbReference>
<sequence length="727" mass="85484">LSNLKAETKELHIKFLRNIEKLSKHNHYFNKIDNGNNLEKRCIYLKYWLYHKLLSNGIENNDIDILMGSLSSETNYFLNDSYSCKFYKINKKEIRELTKLYDYFLFYNIHKKYTVIDNKKNNSAHCIYLKGVHELFNKKKDECDKSGSNLCNEFNNYITKYINNDILTSLNVVCKSNELTTPSREQGEDLVTSYPTTEKNRFNIFDDIYIYQEKENDSSDKDYMDNLKNVHNNIMCNNAVCSEEVKSLCEKFIKLFSKLYKTSNNDVSNNYPEYLNYWFNKKLKEINKTDAERKVIYEGFRNICTKENKMDILKDKISDILDEDYKKMNILYELYDNYNKIERTVFSETEDKPEKKCLEYSNVCLKKYEEGIKMYYEKGDNEFYDALNKFRILYRNVTGRSKSCTNVTLSKLPQFKSMKELEVLGPTEEITTACEKITTEVSVVPPSGKNIYEDILKEFSEYGKYKKLDEQPIDKTVCTKYCGKCILLDEKYPGIKSYDKIMNTLNSSVHNAVDESISSELYNIMLQINSLLPAHEKCIYSFHGNFPNWKEEKDLRDYFENYDSLINVSSYNDTKGKHCNYVNYIYGLYKRHITDCCKCYNNPNVSCDNECPNYFKCDKKYVPNNLLTKFQCQGEKSSKEEKNIFEIAMIDRIVLWITKATHAKAKLSRTSNSDAPSTSETISETISDTTNNESLYDPFYGGMLICFVFLGILFLFFIFYRFTPIGS</sequence>
<keyword evidence="1" id="KW-0472">Membrane</keyword>
<evidence type="ECO:0000256" key="1">
    <source>
        <dbReference type="SAM" id="Phobius"/>
    </source>
</evidence>
<keyword evidence="1" id="KW-0812">Transmembrane</keyword>
<gene>
    <name evidence="2" type="ORF">POVCU1_080930</name>
</gene>
<feature type="non-terminal residue" evidence="2">
    <location>
        <position position="1"/>
    </location>
</feature>
<reference evidence="3" key="1">
    <citation type="submission" date="2016-05" db="EMBL/GenBank/DDBJ databases">
        <authorList>
            <person name="Naeem Raeece"/>
        </authorList>
    </citation>
    <scope>NUCLEOTIDE SEQUENCE [LARGE SCALE GENOMIC DNA]</scope>
</reference>
<dbReference type="AlphaFoldDB" id="A0A1A8XDK7"/>
<proteinExistence type="predicted"/>
<dbReference type="Proteomes" id="UP000078546">
    <property type="component" value="Unassembled WGS sequence"/>
</dbReference>
<protein>
    <submittedName>
        <fullName evidence="2">PIR Superfamily Protein</fullName>
    </submittedName>
</protein>
<feature type="transmembrane region" description="Helical" evidence="1">
    <location>
        <begin position="699"/>
        <end position="720"/>
    </location>
</feature>
<accession>A0A1A8XDK7</accession>
<feature type="non-terminal residue" evidence="2">
    <location>
        <position position="727"/>
    </location>
</feature>
<keyword evidence="1" id="KW-1133">Transmembrane helix</keyword>
<dbReference type="Pfam" id="PF05795">
    <property type="entry name" value="Plasmodium_Vir"/>
    <property type="match status" value="3"/>
</dbReference>
<name>A0A1A8XDK7_PLAOA</name>
<evidence type="ECO:0000313" key="3">
    <source>
        <dbReference type="Proteomes" id="UP000078546"/>
    </source>
</evidence>
<organism evidence="2 3">
    <name type="scientific">Plasmodium ovale curtisi</name>
    <dbReference type="NCBI Taxonomy" id="864141"/>
    <lineage>
        <taxon>Eukaryota</taxon>
        <taxon>Sar</taxon>
        <taxon>Alveolata</taxon>
        <taxon>Apicomplexa</taxon>
        <taxon>Aconoidasida</taxon>
        <taxon>Haemosporida</taxon>
        <taxon>Plasmodiidae</taxon>
        <taxon>Plasmodium</taxon>
        <taxon>Plasmodium (Plasmodium)</taxon>
    </lineage>
</organism>